<dbReference type="CDD" id="cd01448">
    <property type="entry name" value="TST_Repeat_1"/>
    <property type="match status" value="1"/>
</dbReference>
<dbReference type="AlphaFoldDB" id="A0A9X2CUW3"/>
<feature type="domain" description="Rhodanese" evidence="3">
    <location>
        <begin position="167"/>
        <end position="277"/>
    </location>
</feature>
<dbReference type="PROSITE" id="PS00380">
    <property type="entry name" value="RHODANESE_1"/>
    <property type="match status" value="1"/>
</dbReference>
<feature type="domain" description="Rhodanese" evidence="3">
    <location>
        <begin position="17"/>
        <end position="136"/>
    </location>
</feature>
<evidence type="ECO:0000256" key="1">
    <source>
        <dbReference type="ARBA" id="ARBA00022679"/>
    </source>
</evidence>
<dbReference type="FunFam" id="3.40.250.10:FF:000035">
    <property type="entry name" value="Thiosulfate sulfurtransferase"/>
    <property type="match status" value="1"/>
</dbReference>
<dbReference type="GO" id="GO:0004792">
    <property type="term" value="F:thiosulfate-cyanide sulfurtransferase activity"/>
    <property type="evidence" value="ECO:0007669"/>
    <property type="project" value="InterPro"/>
</dbReference>
<reference evidence="4" key="1">
    <citation type="submission" date="2022-02" db="EMBL/GenBank/DDBJ databases">
        <title>Halalkalibacter sp. nov. isolated from Lonar Lake, India.</title>
        <authorList>
            <person name="Joshi A."/>
            <person name="Thite S."/>
            <person name="Lodha T."/>
        </authorList>
    </citation>
    <scope>NUCLEOTIDE SEQUENCE</scope>
    <source>
        <strain evidence="4">MEB205</strain>
    </source>
</reference>
<evidence type="ECO:0000313" key="5">
    <source>
        <dbReference type="Proteomes" id="UP001139150"/>
    </source>
</evidence>
<dbReference type="PROSITE" id="PS50206">
    <property type="entry name" value="RHODANESE_3"/>
    <property type="match status" value="2"/>
</dbReference>
<dbReference type="Pfam" id="PF00581">
    <property type="entry name" value="Rhodanese"/>
    <property type="match status" value="2"/>
</dbReference>
<dbReference type="Gene3D" id="3.40.250.10">
    <property type="entry name" value="Rhodanese-like domain"/>
    <property type="match status" value="2"/>
</dbReference>
<evidence type="ECO:0000259" key="3">
    <source>
        <dbReference type="PROSITE" id="PS50206"/>
    </source>
</evidence>
<organism evidence="4 5">
    <name type="scientific">Halalkalibacter alkaliphilus</name>
    <dbReference type="NCBI Taxonomy" id="2917993"/>
    <lineage>
        <taxon>Bacteria</taxon>
        <taxon>Bacillati</taxon>
        <taxon>Bacillota</taxon>
        <taxon>Bacilli</taxon>
        <taxon>Bacillales</taxon>
        <taxon>Bacillaceae</taxon>
        <taxon>Halalkalibacter</taxon>
    </lineage>
</organism>
<name>A0A9X2CUW3_9BACI</name>
<keyword evidence="5" id="KW-1185">Reference proteome</keyword>
<dbReference type="InterPro" id="IPR001307">
    <property type="entry name" value="Thiosulphate_STrfase_CS"/>
</dbReference>
<keyword evidence="2" id="KW-0677">Repeat</keyword>
<dbReference type="PANTHER" id="PTHR11364:SF27">
    <property type="entry name" value="SULFURTRANSFERASE"/>
    <property type="match status" value="1"/>
</dbReference>
<dbReference type="Proteomes" id="UP001139150">
    <property type="component" value="Unassembled WGS sequence"/>
</dbReference>
<accession>A0A9X2CUW3</accession>
<dbReference type="PANTHER" id="PTHR11364">
    <property type="entry name" value="THIOSULFATE SULFERTANSFERASE"/>
    <property type="match status" value="1"/>
</dbReference>
<sequence length="279" mass="31510">MEDVVQAKWLHNELRNNQAKFVIVDTRFQLGDPKAGRIAYEKGHVPGAFYVDLEQDLSSPIREHGGRHPLPKVGDLALKLSNIGIDKDTKVVVYDDQGGMVASRFWWLLKHLGHKEVALLDGGFSAWVKEGYEVTTDTPEMDPKAFQIRLNEEFSFVDASEVLEKLNDKDRILIDSRELNRYKGIEEPIDPIAGHIPGAINYFWKDVLSHDGTWKKSEELANHFSDLPKSKEIIVYCGSGVSACPNVLALKKAGFSNVKLYSGSWSDWITHKDYPIETD</sequence>
<dbReference type="RefSeq" id="WP_250097586.1">
    <property type="nucleotide sequence ID" value="NZ_JAKRYL010000018.1"/>
</dbReference>
<gene>
    <name evidence="4" type="ORF">MF646_16365</name>
</gene>
<evidence type="ECO:0000256" key="2">
    <source>
        <dbReference type="ARBA" id="ARBA00022737"/>
    </source>
</evidence>
<dbReference type="SMART" id="SM00450">
    <property type="entry name" value="RHOD"/>
    <property type="match status" value="2"/>
</dbReference>
<dbReference type="InterPro" id="IPR036873">
    <property type="entry name" value="Rhodanese-like_dom_sf"/>
</dbReference>
<comment type="caution">
    <text evidence="4">The sequence shown here is derived from an EMBL/GenBank/DDBJ whole genome shotgun (WGS) entry which is preliminary data.</text>
</comment>
<protein>
    <submittedName>
        <fullName evidence="4">Sulfurtransferase</fullName>
    </submittedName>
</protein>
<dbReference type="InterPro" id="IPR001763">
    <property type="entry name" value="Rhodanese-like_dom"/>
</dbReference>
<dbReference type="InterPro" id="IPR045078">
    <property type="entry name" value="TST/MPST-like"/>
</dbReference>
<dbReference type="CDD" id="cd01449">
    <property type="entry name" value="TST_Repeat_2"/>
    <property type="match status" value="1"/>
</dbReference>
<proteinExistence type="predicted"/>
<evidence type="ECO:0000313" key="4">
    <source>
        <dbReference type="EMBL" id="MCL7748699.1"/>
    </source>
</evidence>
<keyword evidence="1" id="KW-0808">Transferase</keyword>
<dbReference type="EMBL" id="JAKRYL010000018">
    <property type="protein sequence ID" value="MCL7748699.1"/>
    <property type="molecule type" value="Genomic_DNA"/>
</dbReference>
<dbReference type="SUPFAM" id="SSF52821">
    <property type="entry name" value="Rhodanese/Cell cycle control phosphatase"/>
    <property type="match status" value="2"/>
</dbReference>